<evidence type="ECO:0000313" key="2">
    <source>
        <dbReference type="EMBL" id="GAA4334509.1"/>
    </source>
</evidence>
<dbReference type="PROSITE" id="PS51257">
    <property type="entry name" value="PROKAR_LIPOPROTEIN"/>
    <property type="match status" value="1"/>
</dbReference>
<name>A0ABP8H537_9BURK</name>
<organism evidence="2 3">
    <name type="scientific">Pigmentiphaga soli</name>
    <dbReference type="NCBI Taxonomy" id="1007095"/>
    <lineage>
        <taxon>Bacteria</taxon>
        <taxon>Pseudomonadati</taxon>
        <taxon>Pseudomonadota</taxon>
        <taxon>Betaproteobacteria</taxon>
        <taxon>Burkholderiales</taxon>
        <taxon>Alcaligenaceae</taxon>
        <taxon>Pigmentiphaga</taxon>
    </lineage>
</organism>
<gene>
    <name evidence="2" type="ORF">GCM10023144_26830</name>
</gene>
<reference evidence="3" key="1">
    <citation type="journal article" date="2019" name="Int. J. Syst. Evol. Microbiol.">
        <title>The Global Catalogue of Microorganisms (GCM) 10K type strain sequencing project: providing services to taxonomists for standard genome sequencing and annotation.</title>
        <authorList>
            <consortium name="The Broad Institute Genomics Platform"/>
            <consortium name="The Broad Institute Genome Sequencing Center for Infectious Disease"/>
            <person name="Wu L."/>
            <person name="Ma J."/>
        </authorList>
    </citation>
    <scope>NUCLEOTIDE SEQUENCE [LARGE SCALE GENOMIC DNA]</scope>
    <source>
        <strain evidence="3">JCM 17666</strain>
    </source>
</reference>
<dbReference type="RefSeq" id="WP_345250270.1">
    <property type="nucleotide sequence ID" value="NZ_BAABFO010000012.1"/>
</dbReference>
<dbReference type="EMBL" id="BAABFO010000012">
    <property type="protein sequence ID" value="GAA4334509.1"/>
    <property type="molecule type" value="Genomic_DNA"/>
</dbReference>
<evidence type="ECO:0000259" key="1">
    <source>
        <dbReference type="Pfam" id="PF13400"/>
    </source>
</evidence>
<feature type="domain" description="Putative Flp pilus-assembly TadG-like N-terminal" evidence="1">
    <location>
        <begin position="22"/>
        <end position="66"/>
    </location>
</feature>
<dbReference type="Proteomes" id="UP001501671">
    <property type="component" value="Unassembled WGS sequence"/>
</dbReference>
<protein>
    <submittedName>
        <fullName evidence="2">TadG family pilus assembly protein</fullName>
    </submittedName>
</protein>
<accession>A0ABP8H537</accession>
<proteinExistence type="predicted"/>
<sequence length="706" mass="72424">MSHERSRRSSRRPPGRAGQRGTVLIAAAAALLACAALLGAADLGYLFYMKREYQKAADLAALAGAQVLPKDAAGACPPETSNAALDSIKANLGPADATIDGQQLSVQCKRWDPSGETIVAPDPMLEGDRRSGAKMYFGASKGAANNAVRVTIRRTMPGLLPLTGDTVIAADAVATREDPVAAFSIGSRLVRLNPEGLLYDLLSTIGLGKAQIDALSAAGLAKVNVTPAGLLSALNLPTTAILDVGTADEAAQLKDLRLGGLLDITADALSATKGAEVQAEALRTLKGQLSLLGAANPLDLPVRLFGTESQPGVFAQVQAPNELAAMKADVNVLDLIGTSLSLANGENLVNIPDSTVVGLVDARLRVIEPPTIAIGGKGTSANSAQVRLYIRLHSDTMPVVGTLLNVLGTKIDLPILIEVAQSKGTLENMCAPGLAPRQADISVQSSVAKLCVGKFPHMDDTEGFFSPSNSCDEIVDRYPILTVLGLPLKSWVPPLTVFGSSPDMVRVTAPKFGEEPETVTVSPDDNIDLADLVENVAEVIIGAIGDGLLNDLLGNRSASGLANAGNGAARTSLAKALLGTSNTASAVQGELTRLGQQLSGFGSEGGSGGLAALVSGLVNGLLDTVGDALSGLLCVLGGDQCRVEHMLQGDSAIAAVLGMAVHALEPVLDSLSTVLQSIINKTLGLGIGQTDVSALSVNCGAPRLVY</sequence>
<evidence type="ECO:0000313" key="3">
    <source>
        <dbReference type="Proteomes" id="UP001501671"/>
    </source>
</evidence>
<dbReference type="InterPro" id="IPR028087">
    <property type="entry name" value="Tad_N"/>
</dbReference>
<dbReference type="Pfam" id="PF13400">
    <property type="entry name" value="Tad"/>
    <property type="match status" value="1"/>
</dbReference>
<comment type="caution">
    <text evidence="2">The sequence shown here is derived from an EMBL/GenBank/DDBJ whole genome shotgun (WGS) entry which is preliminary data.</text>
</comment>
<keyword evidence="3" id="KW-1185">Reference proteome</keyword>